<accession>A0ABY6NPZ6</accession>
<reference evidence="3" key="1">
    <citation type="submission" date="2021-02" db="EMBL/GenBank/DDBJ databases">
        <title>Salinimicrobium sp. nov. isolated from seawater in Tongyeong, Republic of Korea.</title>
        <authorList>
            <person name="Lee S.-J."/>
        </authorList>
    </citation>
    <scope>NUCLEOTIDE SEQUENCE</scope>
    <source>
        <strain evidence="3">HN-2-9-2</strain>
    </source>
</reference>
<dbReference type="EMBL" id="CP069620">
    <property type="protein sequence ID" value="UZH54648.1"/>
    <property type="molecule type" value="Genomic_DNA"/>
</dbReference>
<dbReference type="CDD" id="cd03809">
    <property type="entry name" value="GT4_MtfB-like"/>
    <property type="match status" value="1"/>
</dbReference>
<dbReference type="RefSeq" id="WP_265162980.1">
    <property type="nucleotide sequence ID" value="NZ_CP069620.1"/>
</dbReference>
<proteinExistence type="predicted"/>
<evidence type="ECO:0000313" key="4">
    <source>
        <dbReference type="Proteomes" id="UP001163981"/>
    </source>
</evidence>
<dbReference type="Gene3D" id="3.40.50.2000">
    <property type="entry name" value="Glycogen Phosphorylase B"/>
    <property type="match status" value="2"/>
</dbReference>
<evidence type="ECO:0000256" key="1">
    <source>
        <dbReference type="ARBA" id="ARBA00022679"/>
    </source>
</evidence>
<keyword evidence="1" id="KW-0808">Transferase</keyword>
<evidence type="ECO:0000313" key="3">
    <source>
        <dbReference type="EMBL" id="UZH54648.1"/>
    </source>
</evidence>
<gene>
    <name evidence="3" type="ORF">JRG66_11795</name>
</gene>
<organism evidence="3 4">
    <name type="scientific">Salinimicrobium tongyeongense</name>
    <dbReference type="NCBI Taxonomy" id="2809707"/>
    <lineage>
        <taxon>Bacteria</taxon>
        <taxon>Pseudomonadati</taxon>
        <taxon>Bacteroidota</taxon>
        <taxon>Flavobacteriia</taxon>
        <taxon>Flavobacteriales</taxon>
        <taxon>Flavobacteriaceae</taxon>
        <taxon>Salinimicrobium</taxon>
    </lineage>
</organism>
<name>A0ABY6NPZ6_9FLAO</name>
<keyword evidence="4" id="KW-1185">Reference proteome</keyword>
<dbReference type="PANTHER" id="PTHR46401:SF2">
    <property type="entry name" value="GLYCOSYLTRANSFERASE WBBK-RELATED"/>
    <property type="match status" value="1"/>
</dbReference>
<sequence length="388" mass="44162">MRLGIDASNLSRGGGVTHLVEFLESSRPSNYQVEQVIVWGSKSTLGKIKDKEWLLKVNLPVLEKALPYRIYWQSFGLEKELRARGCDALFVPGGTVWSNFSPTITMCRNMLPFQTIELKRYGFSLHTLKFRFLRIIQKRSFKKAEGLIYLNEFAKKNVSEIVGKPKFFSAVIPHGINARFKGIIRPNKKISRYSEVNPFKILYVSIVDVYKHQWGLVRAVEILRAKGFPLELILVGPSYPPALKKLEKSIEDSDPSRQFVKYMGAVSYEELHKIYSEANLNVFASSCENMPNILLEAMASGLPIACSNKGPMPEILKDGGLYFDPENPLDIAKTIEQYLLSPSLRDEKAYKSFNEVNNYSWEKCADETWAFINKVATTNPVEARNLNE</sequence>
<evidence type="ECO:0000259" key="2">
    <source>
        <dbReference type="Pfam" id="PF00534"/>
    </source>
</evidence>
<dbReference type="Proteomes" id="UP001163981">
    <property type="component" value="Chromosome"/>
</dbReference>
<dbReference type="PANTHER" id="PTHR46401">
    <property type="entry name" value="GLYCOSYLTRANSFERASE WBBK-RELATED"/>
    <property type="match status" value="1"/>
</dbReference>
<feature type="domain" description="Glycosyl transferase family 1" evidence="2">
    <location>
        <begin position="196"/>
        <end position="347"/>
    </location>
</feature>
<dbReference type="SUPFAM" id="SSF53756">
    <property type="entry name" value="UDP-Glycosyltransferase/glycogen phosphorylase"/>
    <property type="match status" value="1"/>
</dbReference>
<protein>
    <submittedName>
        <fullName evidence="3">Glycosyltransferase family 4 protein</fullName>
    </submittedName>
</protein>
<dbReference type="Pfam" id="PF00534">
    <property type="entry name" value="Glycos_transf_1"/>
    <property type="match status" value="1"/>
</dbReference>
<dbReference type="InterPro" id="IPR001296">
    <property type="entry name" value="Glyco_trans_1"/>
</dbReference>